<keyword evidence="5" id="KW-0598">Phosphotransferase system</keyword>
<comment type="caution">
    <text evidence="9">The sequence shown here is derived from an EMBL/GenBank/DDBJ whole genome shotgun (WGS) entry which is preliminary data.</text>
</comment>
<name>A0A395WC85_9FIRM</name>
<dbReference type="Proteomes" id="UP000265489">
    <property type="component" value="Unassembled WGS sequence"/>
</dbReference>
<dbReference type="InterPro" id="IPR051819">
    <property type="entry name" value="PTS_sugar-specific_EIIB"/>
</dbReference>
<keyword evidence="6" id="KW-0418">Kinase</keyword>
<keyword evidence="2" id="KW-0597">Phosphoprotein</keyword>
<keyword evidence="3 9" id="KW-0762">Sugar transport</keyword>
<dbReference type="GeneID" id="66579937"/>
<dbReference type="GO" id="GO:0008982">
    <property type="term" value="F:protein-N(PI)-phosphohistidine-sugar phosphotransferase activity"/>
    <property type="evidence" value="ECO:0007669"/>
    <property type="project" value="InterPro"/>
</dbReference>
<evidence type="ECO:0000256" key="1">
    <source>
        <dbReference type="ARBA" id="ARBA00022448"/>
    </source>
</evidence>
<evidence type="ECO:0000256" key="7">
    <source>
        <dbReference type="PROSITE-ProRule" id="PRU00423"/>
    </source>
</evidence>
<dbReference type="RefSeq" id="WP_118324156.1">
    <property type="nucleotide sequence ID" value="NZ_CATXNH010000085.1"/>
</dbReference>
<organism evidence="9 10">
    <name type="scientific">Holdemanella biformis</name>
    <dbReference type="NCBI Taxonomy" id="1735"/>
    <lineage>
        <taxon>Bacteria</taxon>
        <taxon>Bacillati</taxon>
        <taxon>Bacillota</taxon>
        <taxon>Erysipelotrichia</taxon>
        <taxon>Erysipelotrichales</taxon>
        <taxon>Erysipelotrichaceae</taxon>
        <taxon>Holdemanella</taxon>
    </lineage>
</organism>
<dbReference type="EMBL" id="QRYQ01000001">
    <property type="protein sequence ID" value="RGU93982.1"/>
    <property type="molecule type" value="Genomic_DNA"/>
</dbReference>
<keyword evidence="4" id="KW-0808">Transferase</keyword>
<evidence type="ECO:0000256" key="2">
    <source>
        <dbReference type="ARBA" id="ARBA00022553"/>
    </source>
</evidence>
<dbReference type="InterPro" id="IPR003501">
    <property type="entry name" value="PTS_EIIB_2/3"/>
</dbReference>
<dbReference type="PANTHER" id="PTHR34581">
    <property type="entry name" value="PTS SYSTEM N,N'-DIACETYLCHITOBIOSE-SPECIFIC EIIB COMPONENT"/>
    <property type="match status" value="1"/>
</dbReference>
<dbReference type="SUPFAM" id="SSF52794">
    <property type="entry name" value="PTS system IIB component-like"/>
    <property type="match status" value="1"/>
</dbReference>
<dbReference type="GO" id="GO:0009401">
    <property type="term" value="P:phosphoenolpyruvate-dependent sugar phosphotransferase system"/>
    <property type="evidence" value="ECO:0007669"/>
    <property type="project" value="UniProtKB-KW"/>
</dbReference>
<dbReference type="GO" id="GO:0016301">
    <property type="term" value="F:kinase activity"/>
    <property type="evidence" value="ECO:0007669"/>
    <property type="project" value="UniProtKB-KW"/>
</dbReference>
<feature type="modified residue" description="Phosphocysteine; by EIIA" evidence="7">
    <location>
        <position position="7"/>
    </location>
</feature>
<evidence type="ECO:0000313" key="10">
    <source>
        <dbReference type="Proteomes" id="UP000265489"/>
    </source>
</evidence>
<proteinExistence type="predicted"/>
<dbReference type="Gene3D" id="3.40.50.2300">
    <property type="match status" value="1"/>
</dbReference>
<dbReference type="Pfam" id="PF02302">
    <property type="entry name" value="PTS_IIB"/>
    <property type="match status" value="1"/>
</dbReference>
<sequence>MKILLCCNAGMSSSILVKKIRDVAEKTGEEIEVSAVANASIKNEVGKWDVCLVGPQLVFAVDSIHQQLNIPVASIEPRAYAMADGAAAIEMAKKLLG</sequence>
<dbReference type="PANTHER" id="PTHR34581:SF2">
    <property type="entry name" value="PTS SYSTEM N,N'-DIACETYLCHITOBIOSE-SPECIFIC EIIB COMPONENT"/>
    <property type="match status" value="1"/>
</dbReference>
<gene>
    <name evidence="9" type="ORF">DWW32_00250</name>
</gene>
<evidence type="ECO:0000256" key="4">
    <source>
        <dbReference type="ARBA" id="ARBA00022679"/>
    </source>
</evidence>
<dbReference type="InterPro" id="IPR036095">
    <property type="entry name" value="PTS_EIIB-like_sf"/>
</dbReference>
<evidence type="ECO:0000259" key="8">
    <source>
        <dbReference type="PROSITE" id="PS51100"/>
    </source>
</evidence>
<dbReference type="InterPro" id="IPR013012">
    <property type="entry name" value="PTS_EIIB_3"/>
</dbReference>
<feature type="domain" description="PTS EIIB type-3" evidence="8">
    <location>
        <begin position="1"/>
        <end position="97"/>
    </location>
</feature>
<evidence type="ECO:0000256" key="6">
    <source>
        <dbReference type="ARBA" id="ARBA00022777"/>
    </source>
</evidence>
<dbReference type="AlphaFoldDB" id="A0A395WC85"/>
<dbReference type="PROSITE" id="PS51100">
    <property type="entry name" value="PTS_EIIB_TYPE_3"/>
    <property type="match status" value="1"/>
</dbReference>
<evidence type="ECO:0000256" key="5">
    <source>
        <dbReference type="ARBA" id="ARBA00022683"/>
    </source>
</evidence>
<reference evidence="9 10" key="1">
    <citation type="submission" date="2018-08" db="EMBL/GenBank/DDBJ databases">
        <title>A genome reference for cultivated species of the human gut microbiota.</title>
        <authorList>
            <person name="Zou Y."/>
            <person name="Xue W."/>
            <person name="Luo G."/>
        </authorList>
    </citation>
    <scope>NUCLEOTIDE SEQUENCE [LARGE SCALE GENOMIC DNA]</scope>
    <source>
        <strain evidence="9 10">AF15-20</strain>
    </source>
</reference>
<accession>A0A395WC85</accession>
<evidence type="ECO:0000256" key="3">
    <source>
        <dbReference type="ARBA" id="ARBA00022597"/>
    </source>
</evidence>
<keyword evidence="1" id="KW-0813">Transport</keyword>
<evidence type="ECO:0000313" key="9">
    <source>
        <dbReference type="EMBL" id="RGU93982.1"/>
    </source>
</evidence>
<protein>
    <submittedName>
        <fullName evidence="9">PTS sugar transporter subunit IIB</fullName>
    </submittedName>
</protein>